<keyword evidence="2" id="KW-1185">Reference proteome</keyword>
<name>A0ABW5N6X0_9FLAO</name>
<dbReference type="Proteomes" id="UP001597459">
    <property type="component" value="Unassembled WGS sequence"/>
</dbReference>
<gene>
    <name evidence="1" type="ORF">ACFSTE_03520</name>
</gene>
<accession>A0ABW5N6X0</accession>
<comment type="caution">
    <text evidence="1">The sequence shown here is derived from an EMBL/GenBank/DDBJ whole genome shotgun (WGS) entry which is preliminary data.</text>
</comment>
<organism evidence="1 2">
    <name type="scientific">Aquimarina hainanensis</name>
    <dbReference type="NCBI Taxonomy" id="1578017"/>
    <lineage>
        <taxon>Bacteria</taxon>
        <taxon>Pseudomonadati</taxon>
        <taxon>Bacteroidota</taxon>
        <taxon>Flavobacteriia</taxon>
        <taxon>Flavobacteriales</taxon>
        <taxon>Flavobacteriaceae</taxon>
        <taxon>Aquimarina</taxon>
    </lineage>
</organism>
<evidence type="ECO:0008006" key="3">
    <source>
        <dbReference type="Google" id="ProtNLM"/>
    </source>
</evidence>
<proteinExistence type="predicted"/>
<sequence length="458" mass="51580">MKYTFNIAVLSVFCGVGLFAQNTESKLKESFSVAKDVTITLNTNHTNLVFVPWNKSTVTVEAYLDGGNITEENKEYLLDNWKVHTMANQNAVVITSASANSISREVAVKRGLQELRMMEPMINDMLGPIMERMANNPMPSTLPKNNKINASFDYGKYKEGEEKYIKQWEHQISEKFGGNFGNSLKDWKQQFQKGAEEISAKMEVRMQEIGGENSKYWGEQFGREMEAWANQFAREFQTKQNVGTTIQVYRYTTSSTNINASKIIKVYMPKNAKLRINSRHGEVKLPDFSADVKASLSHTLLTAGTIDGRDTYIEASYSPVFITNWNEGELILNYVKRCEIKKANTLHANADSSSIIVHELSKKGAITGSFGAVTILKVGADFESLNLAVANSDFKLKLPEEAFNFVYNGAQSRISLPKTMEKTVTRNFGNIFINGFNETRNTEKIITINAKYSELILQ</sequence>
<evidence type="ECO:0000313" key="1">
    <source>
        <dbReference type="EMBL" id="MFD2589884.1"/>
    </source>
</evidence>
<reference evidence="2" key="1">
    <citation type="journal article" date="2019" name="Int. J. Syst. Evol. Microbiol.">
        <title>The Global Catalogue of Microorganisms (GCM) 10K type strain sequencing project: providing services to taxonomists for standard genome sequencing and annotation.</title>
        <authorList>
            <consortium name="The Broad Institute Genomics Platform"/>
            <consortium name="The Broad Institute Genome Sequencing Center for Infectious Disease"/>
            <person name="Wu L."/>
            <person name="Ma J."/>
        </authorList>
    </citation>
    <scope>NUCLEOTIDE SEQUENCE [LARGE SCALE GENOMIC DNA]</scope>
    <source>
        <strain evidence="2">KCTC 42423</strain>
    </source>
</reference>
<dbReference type="RefSeq" id="WP_176029426.1">
    <property type="nucleotide sequence ID" value="NZ_JBHSJV010000001.1"/>
</dbReference>
<evidence type="ECO:0000313" key="2">
    <source>
        <dbReference type="Proteomes" id="UP001597459"/>
    </source>
</evidence>
<protein>
    <recommendedName>
        <fullName evidence="3">Adhesin domain-containing protein</fullName>
    </recommendedName>
</protein>
<dbReference type="EMBL" id="JBHULX010000002">
    <property type="protein sequence ID" value="MFD2589884.1"/>
    <property type="molecule type" value="Genomic_DNA"/>
</dbReference>